<dbReference type="EMBL" id="LPNL01000001">
    <property type="protein sequence ID" value="OEJ92224.1"/>
    <property type="molecule type" value="Genomic_DNA"/>
</dbReference>
<evidence type="ECO:0000256" key="1">
    <source>
        <dbReference type="SAM" id="MobiDB-lite"/>
    </source>
</evidence>
<feature type="region of interest" description="Disordered" evidence="1">
    <location>
        <begin position="51"/>
        <end position="104"/>
    </location>
</feature>
<dbReference type="AlphaFoldDB" id="A0A1E5RZB0"/>
<comment type="caution">
    <text evidence="2">The sequence shown here is derived from an EMBL/GenBank/DDBJ whole genome shotgun (WGS) entry which is preliminary data.</text>
</comment>
<protein>
    <recommendedName>
        <fullName evidence="4">Sugar utilization regulatory protein IMP2</fullName>
    </recommendedName>
</protein>
<keyword evidence="3" id="KW-1185">Reference proteome</keyword>
<organism evidence="2 3">
    <name type="scientific">Hanseniaspora opuntiae</name>
    <dbReference type="NCBI Taxonomy" id="211096"/>
    <lineage>
        <taxon>Eukaryota</taxon>
        <taxon>Fungi</taxon>
        <taxon>Dikarya</taxon>
        <taxon>Ascomycota</taxon>
        <taxon>Saccharomycotina</taxon>
        <taxon>Saccharomycetes</taxon>
        <taxon>Saccharomycodales</taxon>
        <taxon>Saccharomycodaceae</taxon>
        <taxon>Hanseniaspora</taxon>
    </lineage>
</organism>
<evidence type="ECO:0000313" key="2">
    <source>
        <dbReference type="EMBL" id="OEJ92224.1"/>
    </source>
</evidence>
<evidence type="ECO:0008006" key="4">
    <source>
        <dbReference type="Google" id="ProtNLM"/>
    </source>
</evidence>
<accession>A0A1E5RZB0</accession>
<sequence length="411" mass="46989">MSSKDGRGRAPKISLDLSNSVSHSSNPNNTIDSNMLFPGFNNNAIYSRRSLSRVTSRSAANQSVRSRSKSRRSSTNNTLDTDNSDYDTVSSVSNRTSESRSIHESNLRSDLKYSILNKNPYTERIRIIHSDVDSDYDSDDSEHSYDSYTDSLSEYSIEHGVPSLSKKKDKRESHFTYSSDEEKILDANDDIFKNQLKYNFTDLVMPNTDMPFRTLLDHCKEWINKYKQDYNNQLEPQLLEEIDHKMFCDNTCEKLTLVLGDEENDKTAFFHKSVETDELPKTYILQTDGSLETIAYVITTILKPKDQLYIVCHLEQATLVKLTQMLISTAQKVLSVFDHVNTSIDLNEVLINITILKHHYPKHFLSGLIHAVRPVLVIVNMTIIKGWLNGFVCGVPLLVFKREPRSTPLRA</sequence>
<feature type="compositionally biased region" description="Low complexity" evidence="1">
    <location>
        <begin position="18"/>
        <end position="29"/>
    </location>
</feature>
<gene>
    <name evidence="2" type="ORF">AWRI3578_g51</name>
</gene>
<feature type="region of interest" description="Disordered" evidence="1">
    <location>
        <begin position="1"/>
        <end position="34"/>
    </location>
</feature>
<evidence type="ECO:0000313" key="3">
    <source>
        <dbReference type="Proteomes" id="UP000095605"/>
    </source>
</evidence>
<dbReference type="OrthoDB" id="992776at2759"/>
<name>A0A1E5RZB0_9ASCO</name>
<dbReference type="Proteomes" id="UP000095605">
    <property type="component" value="Unassembled WGS sequence"/>
</dbReference>
<reference evidence="3" key="1">
    <citation type="journal article" date="2016" name="Genome Announc.">
        <title>Genome sequences of three species of Hanseniaspora isolated from spontaneous wine fermentations.</title>
        <authorList>
            <person name="Sternes P.R."/>
            <person name="Lee D."/>
            <person name="Kutyna D.R."/>
            <person name="Borneman A.R."/>
        </authorList>
    </citation>
    <scope>NUCLEOTIDE SEQUENCE [LARGE SCALE GENOMIC DNA]</scope>
    <source>
        <strain evidence="3">AWRI3578</strain>
    </source>
</reference>
<proteinExistence type="predicted"/>